<protein>
    <submittedName>
        <fullName evidence="3">SMT3 protein</fullName>
    </submittedName>
</protein>
<dbReference type="InParanoid" id="G2WXS7"/>
<reference evidence="3 4" key="1">
    <citation type="submission" date="2008-03" db="EMBL/GenBank/DDBJ databases">
        <title>The Genome Sequence of Verticillium dahliae VdLs.17.</title>
        <authorList>
            <consortium name="The Broad Institute Genome Sequencing Platform"/>
            <person name="Ma L.-J.J."/>
            <person name="Klosterman S.J."/>
            <person name="Subbarao K."/>
            <person name="Dobinson K."/>
            <person name="Veronese P."/>
            <person name="Kang S."/>
            <person name="Gold S.E."/>
            <person name="Young S."/>
            <person name="Jaffe D."/>
            <person name="Gnerre S."/>
            <person name="Berlin A."/>
            <person name="Heiman D."/>
            <person name="Hepburn T."/>
            <person name="Sykes S."/>
            <person name="Alvarado L."/>
            <person name="Kodira C.D."/>
            <person name="Lander E."/>
            <person name="Galagan J."/>
            <person name="Nusbaum C."/>
            <person name="Birren B."/>
        </authorList>
    </citation>
    <scope>NUCLEOTIDE SEQUENCE [LARGE SCALE GENOMIC DNA]</scope>
    <source>
        <strain evidence="4">VdLs.17 / ATCC MYA-4575 / FGSC 10137</strain>
    </source>
</reference>
<dbReference type="InterPro" id="IPR022617">
    <property type="entry name" value="Rad60/SUMO-like_dom"/>
</dbReference>
<evidence type="ECO:0000313" key="4">
    <source>
        <dbReference type="Proteomes" id="UP000001611"/>
    </source>
</evidence>
<proteinExistence type="predicted"/>
<keyword evidence="4" id="KW-1185">Reference proteome</keyword>
<dbReference type="Pfam" id="PF11976">
    <property type="entry name" value="Rad60-SLD"/>
    <property type="match status" value="1"/>
</dbReference>
<dbReference type="FunCoup" id="G2WXS7">
    <property type="interactions" value="1076"/>
</dbReference>
<dbReference type="PANTHER" id="PTHR10562">
    <property type="entry name" value="SMALL UBIQUITIN-RELATED MODIFIER"/>
    <property type="match status" value="1"/>
</dbReference>
<dbReference type="KEGG" id="vda:VDAG_02409"/>
<dbReference type="FunFam" id="3.10.20.90:FF:000155">
    <property type="entry name" value="Ubiquitin-like protein SMT3"/>
    <property type="match status" value="1"/>
</dbReference>
<dbReference type="eggNOG" id="KOG1769">
    <property type="taxonomic scope" value="Eukaryota"/>
</dbReference>
<dbReference type="SUPFAM" id="SSF54236">
    <property type="entry name" value="Ubiquitin-like"/>
    <property type="match status" value="1"/>
</dbReference>
<name>G2WXS7_VERDV</name>
<dbReference type="RefSeq" id="XP_009651357.1">
    <property type="nucleotide sequence ID" value="XM_009653062.1"/>
</dbReference>
<dbReference type="SMART" id="SM00213">
    <property type="entry name" value="UBQ"/>
    <property type="match status" value="1"/>
</dbReference>
<accession>G2WXS7</accession>
<dbReference type="InterPro" id="IPR029071">
    <property type="entry name" value="Ubiquitin-like_domsf"/>
</dbReference>
<dbReference type="Proteomes" id="UP000001611">
    <property type="component" value="Chromosome 3"/>
</dbReference>
<dbReference type="InterPro" id="IPR000626">
    <property type="entry name" value="Ubiquitin-like_dom"/>
</dbReference>
<dbReference type="STRING" id="498257.G2WXS7"/>
<evidence type="ECO:0000313" key="3">
    <source>
        <dbReference type="EMBL" id="EGY20885.1"/>
    </source>
</evidence>
<dbReference type="OMA" id="MKIYCAR"/>
<dbReference type="GeneID" id="20703872"/>
<feature type="domain" description="Ubiquitin-like" evidence="2">
    <location>
        <begin position="23"/>
        <end position="99"/>
    </location>
</feature>
<dbReference type="AlphaFoldDB" id="G2WXS7"/>
<dbReference type="PROSITE" id="PS50053">
    <property type="entry name" value="UBIQUITIN_2"/>
    <property type="match status" value="1"/>
</dbReference>
<sequence length="105" mass="11526">MSAEQEKGNAPPGGSRGDNGKSEHLNIKVTDNNNDVFFKIKHSTKLEKLMNAFCDRQGKALSTVRFVFEGQRVQPTDTPGALEMADGDTLEVYQEQVGGCILVLR</sequence>
<dbReference type="EMBL" id="DS572698">
    <property type="protein sequence ID" value="EGY20885.1"/>
    <property type="molecule type" value="Genomic_DNA"/>
</dbReference>
<evidence type="ECO:0000259" key="2">
    <source>
        <dbReference type="PROSITE" id="PS50053"/>
    </source>
</evidence>
<dbReference type="OrthoDB" id="442921at2759"/>
<feature type="region of interest" description="Disordered" evidence="1">
    <location>
        <begin position="1"/>
        <end position="26"/>
    </location>
</feature>
<evidence type="ECO:0000256" key="1">
    <source>
        <dbReference type="SAM" id="MobiDB-lite"/>
    </source>
</evidence>
<gene>
    <name evidence="3" type="ORF">VDAG_02409</name>
</gene>
<dbReference type="Gene3D" id="3.10.20.90">
    <property type="entry name" value="Phosphatidylinositol 3-kinase Catalytic Subunit, Chain A, domain 1"/>
    <property type="match status" value="1"/>
</dbReference>
<dbReference type="HOGENOM" id="CLU_148322_0_1_1"/>
<organism evidence="3 4">
    <name type="scientific">Verticillium dahliae (strain VdLs.17 / ATCC MYA-4575 / FGSC 10137)</name>
    <name type="common">Verticillium wilt</name>
    <dbReference type="NCBI Taxonomy" id="498257"/>
    <lineage>
        <taxon>Eukaryota</taxon>
        <taxon>Fungi</taxon>
        <taxon>Dikarya</taxon>
        <taxon>Ascomycota</taxon>
        <taxon>Pezizomycotina</taxon>
        <taxon>Sordariomycetes</taxon>
        <taxon>Hypocreomycetidae</taxon>
        <taxon>Glomerellales</taxon>
        <taxon>Plectosphaerellaceae</taxon>
        <taxon>Verticillium</taxon>
    </lineage>
</organism>